<dbReference type="InterPro" id="IPR008334">
    <property type="entry name" value="5'-Nucleotdase_C"/>
</dbReference>
<dbReference type="PANTHER" id="PTHR11575">
    <property type="entry name" value="5'-NUCLEOTIDASE-RELATED"/>
    <property type="match status" value="1"/>
</dbReference>
<evidence type="ECO:0000256" key="1">
    <source>
        <dbReference type="ARBA" id="ARBA00022729"/>
    </source>
</evidence>
<dbReference type="PIRSF" id="PIRSF036361">
    <property type="entry name" value="YunD"/>
    <property type="match status" value="1"/>
</dbReference>
<dbReference type="InterPro" id="IPR011240">
    <property type="entry name" value="Pesterase_YunD"/>
</dbReference>
<accession>A0A430A5M2</accession>
<evidence type="ECO:0000259" key="3">
    <source>
        <dbReference type="Pfam" id="PF00149"/>
    </source>
</evidence>
<dbReference type="GO" id="GO:0000166">
    <property type="term" value="F:nucleotide binding"/>
    <property type="evidence" value="ECO:0007669"/>
    <property type="project" value="UniProtKB-KW"/>
</dbReference>
<feature type="domain" description="5'-Nucleotidase C-terminal" evidence="4">
    <location>
        <begin position="298"/>
        <end position="422"/>
    </location>
</feature>
<keyword evidence="1" id="KW-0732">Signal</keyword>
<organism evidence="5 6">
    <name type="scientific">Vagococcus fessus</name>
    <dbReference type="NCBI Taxonomy" id="120370"/>
    <lineage>
        <taxon>Bacteria</taxon>
        <taxon>Bacillati</taxon>
        <taxon>Bacillota</taxon>
        <taxon>Bacilli</taxon>
        <taxon>Lactobacillales</taxon>
        <taxon>Enterococcaceae</taxon>
        <taxon>Vagococcus</taxon>
    </lineage>
</organism>
<keyword evidence="2" id="KW-0378">Hydrolase</keyword>
<keyword evidence="2" id="KW-0547">Nucleotide-binding</keyword>
<evidence type="ECO:0000313" key="6">
    <source>
        <dbReference type="Proteomes" id="UP000287101"/>
    </source>
</evidence>
<dbReference type="Gene3D" id="3.60.21.10">
    <property type="match status" value="1"/>
</dbReference>
<comment type="caution">
    <text evidence="5">The sequence shown here is derived from an EMBL/GenBank/DDBJ whole genome shotgun (WGS) entry which is preliminary data.</text>
</comment>
<dbReference type="AlphaFoldDB" id="A0A430A5M2"/>
<dbReference type="InterPro" id="IPR006179">
    <property type="entry name" value="5_nucleotidase/apyrase"/>
</dbReference>
<evidence type="ECO:0000259" key="4">
    <source>
        <dbReference type="Pfam" id="PF02872"/>
    </source>
</evidence>
<dbReference type="PRINTS" id="PR01607">
    <property type="entry name" value="APYRASEFAMLY"/>
</dbReference>
<dbReference type="PANTHER" id="PTHR11575:SF23">
    <property type="entry name" value="5-NUCLEOTIDASE FAMILY PROTEIN"/>
    <property type="match status" value="1"/>
</dbReference>
<gene>
    <name evidence="5" type="ORF">CBF31_09955</name>
</gene>
<dbReference type="SUPFAM" id="SSF55816">
    <property type="entry name" value="5'-nucleotidase (syn. UDP-sugar hydrolase), C-terminal domain"/>
    <property type="match status" value="1"/>
</dbReference>
<dbReference type="InterPro" id="IPR004843">
    <property type="entry name" value="Calcineurin-like_PHP"/>
</dbReference>
<dbReference type="SUPFAM" id="SSF56300">
    <property type="entry name" value="Metallo-dependent phosphatases"/>
    <property type="match status" value="1"/>
</dbReference>
<dbReference type="OrthoDB" id="9793179at2"/>
<sequence length="460" mass="51970">MEEIRLINTNDLHSHFENWPKIRRYFNQQQEKSEIEGLTTISIDLGDFSDRVHPLTEATDGQANTLLMNQANYDLVTIGNNEGIGNSQKDLNRLYDKAEFTVILGNVRDIKTGKQPHWAKRYDIIKSKEGTRLGFIGLTAPYPLTYNPSGWDILEIEESLPSLLAELTPQVDVIILLSHLGLPSDREIAEKHPEISVILGAHTHHLLEKGEVVGETLITGAGKFGRYIGDTRLKIEGKQVVAKETFAIPVAALPEIESDESEIKEYWQEGEVKLSEIRLANLKEPLKLTEPNECQEMLVSVCLEAIKEEANTEVALLNTGLFLEELASGEVTALMLHRCLPHPMHLVRVTLEGADLLEFLNSIEAQRTQLKEHPIVGMGFRGKVFGEIIYSGIEKNNEGKFLWLGKEIDPNKNYSFTTVDHLLFIKYFPVLMAKGEIDFLFPAFLRQVLGQYLETHYSIE</sequence>
<dbReference type="InterPro" id="IPR029052">
    <property type="entry name" value="Metallo-depent_PP-like"/>
</dbReference>
<dbReference type="InterPro" id="IPR036907">
    <property type="entry name" value="5'-Nucleotdase_C_sf"/>
</dbReference>
<evidence type="ECO:0000313" key="5">
    <source>
        <dbReference type="EMBL" id="RSU02076.1"/>
    </source>
</evidence>
<proteinExistence type="inferred from homology"/>
<feature type="domain" description="Calcineurin-like phosphoesterase" evidence="3">
    <location>
        <begin position="5"/>
        <end position="205"/>
    </location>
</feature>
<dbReference type="EMBL" id="NGJY01000004">
    <property type="protein sequence ID" value="RSU02076.1"/>
    <property type="molecule type" value="Genomic_DNA"/>
</dbReference>
<reference evidence="5 6" key="1">
    <citation type="submission" date="2017-05" db="EMBL/GenBank/DDBJ databases">
        <title>Vagococcus spp. assemblies.</title>
        <authorList>
            <person name="Gulvik C.A."/>
        </authorList>
    </citation>
    <scope>NUCLEOTIDE SEQUENCE [LARGE SCALE GENOMIC DNA]</scope>
    <source>
        <strain evidence="5 6">CCUG 41755</strain>
    </source>
</reference>
<dbReference type="Proteomes" id="UP000287101">
    <property type="component" value="Unassembled WGS sequence"/>
</dbReference>
<keyword evidence="6" id="KW-1185">Reference proteome</keyword>
<dbReference type="Pfam" id="PF00149">
    <property type="entry name" value="Metallophos"/>
    <property type="match status" value="1"/>
</dbReference>
<comment type="similarity">
    <text evidence="2">Belongs to the 5'-nucleotidase family.</text>
</comment>
<dbReference type="Gene3D" id="3.90.780.10">
    <property type="entry name" value="5'-Nucleotidase, C-terminal domain"/>
    <property type="match status" value="1"/>
</dbReference>
<name>A0A430A5M2_9ENTE</name>
<dbReference type="Pfam" id="PF02872">
    <property type="entry name" value="5_nucleotid_C"/>
    <property type="match status" value="1"/>
</dbReference>
<dbReference type="GO" id="GO:0008253">
    <property type="term" value="F:5'-nucleotidase activity"/>
    <property type="evidence" value="ECO:0007669"/>
    <property type="project" value="TreeGrafter"/>
</dbReference>
<dbReference type="GO" id="GO:0008768">
    <property type="term" value="F:UDP-sugar diphosphatase activity"/>
    <property type="evidence" value="ECO:0007669"/>
    <property type="project" value="TreeGrafter"/>
</dbReference>
<dbReference type="GO" id="GO:0009166">
    <property type="term" value="P:nucleotide catabolic process"/>
    <property type="evidence" value="ECO:0007669"/>
    <property type="project" value="InterPro"/>
</dbReference>
<dbReference type="GO" id="GO:0030288">
    <property type="term" value="C:outer membrane-bounded periplasmic space"/>
    <property type="evidence" value="ECO:0007669"/>
    <property type="project" value="TreeGrafter"/>
</dbReference>
<dbReference type="CDD" id="cd00845">
    <property type="entry name" value="MPP_UshA_N_like"/>
    <property type="match status" value="1"/>
</dbReference>
<dbReference type="RefSeq" id="WP_126832606.1">
    <property type="nucleotide sequence ID" value="NZ_CBCRYB010000005.1"/>
</dbReference>
<protein>
    <submittedName>
        <fullName evidence="5">Multifunctional 2',3'-cyclic-nucleotide 2'-phosphodiesterase/5'-nucleotidase/3'-nucleotidase</fullName>
    </submittedName>
</protein>
<evidence type="ECO:0000256" key="2">
    <source>
        <dbReference type="RuleBase" id="RU362119"/>
    </source>
</evidence>